<evidence type="ECO:0000313" key="4">
    <source>
        <dbReference type="EMBL" id="EDW80070.1"/>
    </source>
</evidence>
<dbReference type="Gene3D" id="3.80.10.10">
    <property type="entry name" value="Ribonuclease Inhibitor"/>
    <property type="match status" value="3"/>
</dbReference>
<dbReference type="PANTHER" id="PTHR45712:SF22">
    <property type="entry name" value="INSULIN-LIKE GROWTH FACTOR-BINDING PROTEIN COMPLEX ACID LABILE SUBUNIT"/>
    <property type="match status" value="1"/>
</dbReference>
<dbReference type="PhylomeDB" id="B4N6T1"/>
<gene>
    <name evidence="4" type="primary">Dwil\GK24081</name>
    <name evidence="4" type="ORF">Dwil_GK24081</name>
</gene>
<dbReference type="STRING" id="7260.B4N6T1"/>
<dbReference type="SUPFAM" id="SSF52058">
    <property type="entry name" value="L domain-like"/>
    <property type="match status" value="2"/>
</dbReference>
<feature type="signal peptide" evidence="3">
    <location>
        <begin position="1"/>
        <end position="20"/>
    </location>
</feature>
<dbReference type="EMBL" id="CH964168">
    <property type="protein sequence ID" value="EDW80070.1"/>
    <property type="molecule type" value="Genomic_DNA"/>
</dbReference>
<name>B4N6T1_DROWI</name>
<dbReference type="PANTHER" id="PTHR45712">
    <property type="entry name" value="AGAP008170-PA"/>
    <property type="match status" value="1"/>
</dbReference>
<dbReference type="InterPro" id="IPR050333">
    <property type="entry name" value="SLRP"/>
</dbReference>
<dbReference type="OrthoDB" id="676979at2759"/>
<proteinExistence type="predicted"/>
<keyword evidence="1" id="KW-0433">Leucine-rich repeat</keyword>
<dbReference type="PROSITE" id="PS51450">
    <property type="entry name" value="LRR"/>
    <property type="match status" value="3"/>
</dbReference>
<reference evidence="4 5" key="1">
    <citation type="journal article" date="2007" name="Nature">
        <title>Evolution of genes and genomes on the Drosophila phylogeny.</title>
        <authorList>
            <consortium name="Drosophila 12 Genomes Consortium"/>
            <person name="Clark A.G."/>
            <person name="Eisen M.B."/>
            <person name="Smith D.R."/>
            <person name="Bergman C.M."/>
            <person name="Oliver B."/>
            <person name="Markow T.A."/>
            <person name="Kaufman T.C."/>
            <person name="Kellis M."/>
            <person name="Gelbart W."/>
            <person name="Iyer V.N."/>
            <person name="Pollard D.A."/>
            <person name="Sackton T.B."/>
            <person name="Larracuente A.M."/>
            <person name="Singh N.D."/>
            <person name="Abad J.P."/>
            <person name="Abt D.N."/>
            <person name="Adryan B."/>
            <person name="Aguade M."/>
            <person name="Akashi H."/>
            <person name="Anderson W.W."/>
            <person name="Aquadro C.F."/>
            <person name="Ardell D.H."/>
            <person name="Arguello R."/>
            <person name="Artieri C.G."/>
            <person name="Barbash D.A."/>
            <person name="Barker D."/>
            <person name="Barsanti P."/>
            <person name="Batterham P."/>
            <person name="Batzoglou S."/>
            <person name="Begun D."/>
            <person name="Bhutkar A."/>
            <person name="Blanco E."/>
            <person name="Bosak S.A."/>
            <person name="Bradley R.K."/>
            <person name="Brand A.D."/>
            <person name="Brent M.R."/>
            <person name="Brooks A.N."/>
            <person name="Brown R.H."/>
            <person name="Butlin R.K."/>
            <person name="Caggese C."/>
            <person name="Calvi B.R."/>
            <person name="Bernardo de Carvalho A."/>
            <person name="Caspi A."/>
            <person name="Castrezana S."/>
            <person name="Celniker S.E."/>
            <person name="Chang J.L."/>
            <person name="Chapple C."/>
            <person name="Chatterji S."/>
            <person name="Chinwalla A."/>
            <person name="Civetta A."/>
            <person name="Clifton S.W."/>
            <person name="Comeron J.M."/>
            <person name="Costello J.C."/>
            <person name="Coyne J.A."/>
            <person name="Daub J."/>
            <person name="David R.G."/>
            <person name="Delcher A.L."/>
            <person name="Delehaunty K."/>
            <person name="Do C.B."/>
            <person name="Ebling H."/>
            <person name="Edwards K."/>
            <person name="Eickbush T."/>
            <person name="Evans J.D."/>
            <person name="Filipski A."/>
            <person name="Findeiss S."/>
            <person name="Freyhult E."/>
            <person name="Fulton L."/>
            <person name="Fulton R."/>
            <person name="Garcia A.C."/>
            <person name="Gardiner A."/>
            <person name="Garfield D.A."/>
            <person name="Garvin B.E."/>
            <person name="Gibson G."/>
            <person name="Gilbert D."/>
            <person name="Gnerre S."/>
            <person name="Godfrey J."/>
            <person name="Good R."/>
            <person name="Gotea V."/>
            <person name="Gravely B."/>
            <person name="Greenberg A.J."/>
            <person name="Griffiths-Jones S."/>
            <person name="Gross S."/>
            <person name="Guigo R."/>
            <person name="Gustafson E.A."/>
            <person name="Haerty W."/>
            <person name="Hahn M.W."/>
            <person name="Halligan D.L."/>
            <person name="Halpern A.L."/>
            <person name="Halter G.M."/>
            <person name="Han M.V."/>
            <person name="Heger A."/>
            <person name="Hillier L."/>
            <person name="Hinrichs A.S."/>
            <person name="Holmes I."/>
            <person name="Hoskins R.A."/>
            <person name="Hubisz M.J."/>
            <person name="Hultmark D."/>
            <person name="Huntley M.A."/>
            <person name="Jaffe D.B."/>
            <person name="Jagadeeshan S."/>
            <person name="Jeck W.R."/>
            <person name="Johnson J."/>
            <person name="Jones C.D."/>
            <person name="Jordan W.C."/>
            <person name="Karpen G.H."/>
            <person name="Kataoka E."/>
            <person name="Keightley P.D."/>
            <person name="Kheradpour P."/>
            <person name="Kirkness E.F."/>
            <person name="Koerich L.B."/>
            <person name="Kristiansen K."/>
            <person name="Kudrna D."/>
            <person name="Kulathinal R.J."/>
            <person name="Kumar S."/>
            <person name="Kwok R."/>
            <person name="Lander E."/>
            <person name="Langley C.H."/>
            <person name="Lapoint R."/>
            <person name="Lazzaro B.P."/>
            <person name="Lee S.J."/>
            <person name="Levesque L."/>
            <person name="Li R."/>
            <person name="Lin C.F."/>
            <person name="Lin M.F."/>
            <person name="Lindblad-Toh K."/>
            <person name="Llopart A."/>
            <person name="Long M."/>
            <person name="Low L."/>
            <person name="Lozovsky E."/>
            <person name="Lu J."/>
            <person name="Luo M."/>
            <person name="Machado C.A."/>
            <person name="Makalowski W."/>
            <person name="Marzo M."/>
            <person name="Matsuda M."/>
            <person name="Matzkin L."/>
            <person name="McAllister B."/>
            <person name="McBride C.S."/>
            <person name="McKernan B."/>
            <person name="McKernan K."/>
            <person name="Mendez-Lago M."/>
            <person name="Minx P."/>
            <person name="Mollenhauer M.U."/>
            <person name="Montooth K."/>
            <person name="Mount S.M."/>
            <person name="Mu X."/>
            <person name="Myers E."/>
            <person name="Negre B."/>
            <person name="Newfeld S."/>
            <person name="Nielsen R."/>
            <person name="Noor M.A."/>
            <person name="O'Grady P."/>
            <person name="Pachter L."/>
            <person name="Papaceit M."/>
            <person name="Parisi M.J."/>
            <person name="Parisi M."/>
            <person name="Parts L."/>
            <person name="Pedersen J.S."/>
            <person name="Pesole G."/>
            <person name="Phillippy A.M."/>
            <person name="Ponting C.P."/>
            <person name="Pop M."/>
            <person name="Porcelli D."/>
            <person name="Powell J.R."/>
            <person name="Prohaska S."/>
            <person name="Pruitt K."/>
            <person name="Puig M."/>
            <person name="Quesneville H."/>
            <person name="Ram K.R."/>
            <person name="Rand D."/>
            <person name="Rasmussen M.D."/>
            <person name="Reed L.K."/>
            <person name="Reenan R."/>
            <person name="Reily A."/>
            <person name="Remington K.A."/>
            <person name="Rieger T.T."/>
            <person name="Ritchie M.G."/>
            <person name="Robin C."/>
            <person name="Rogers Y.H."/>
            <person name="Rohde C."/>
            <person name="Rozas J."/>
            <person name="Rubenfield M.J."/>
            <person name="Ruiz A."/>
            <person name="Russo S."/>
            <person name="Salzberg S.L."/>
            <person name="Sanchez-Gracia A."/>
            <person name="Saranga D.J."/>
            <person name="Sato H."/>
            <person name="Schaeffer S.W."/>
            <person name="Schatz M.C."/>
            <person name="Schlenke T."/>
            <person name="Schwartz R."/>
            <person name="Segarra C."/>
            <person name="Singh R.S."/>
            <person name="Sirot L."/>
            <person name="Sirota M."/>
            <person name="Sisneros N.B."/>
            <person name="Smith C.D."/>
            <person name="Smith T.F."/>
            <person name="Spieth J."/>
            <person name="Stage D.E."/>
            <person name="Stark A."/>
            <person name="Stephan W."/>
            <person name="Strausberg R.L."/>
            <person name="Strempel S."/>
            <person name="Sturgill D."/>
            <person name="Sutton G."/>
            <person name="Sutton G.G."/>
            <person name="Tao W."/>
            <person name="Teichmann S."/>
            <person name="Tobari Y.N."/>
            <person name="Tomimura Y."/>
            <person name="Tsolas J.M."/>
            <person name="Valente V.L."/>
            <person name="Venter E."/>
            <person name="Venter J.C."/>
            <person name="Vicario S."/>
            <person name="Vieira F.G."/>
            <person name="Vilella A.J."/>
            <person name="Villasante A."/>
            <person name="Walenz B."/>
            <person name="Wang J."/>
            <person name="Wasserman M."/>
            <person name="Watts T."/>
            <person name="Wilson D."/>
            <person name="Wilson R.K."/>
            <person name="Wing R.A."/>
            <person name="Wolfner M.F."/>
            <person name="Wong A."/>
            <person name="Wong G.K."/>
            <person name="Wu C.I."/>
            <person name="Wu G."/>
            <person name="Yamamoto D."/>
            <person name="Yang H.P."/>
            <person name="Yang S.P."/>
            <person name="Yorke J.A."/>
            <person name="Yoshida K."/>
            <person name="Zdobnov E."/>
            <person name="Zhang P."/>
            <person name="Zhang Y."/>
            <person name="Zimin A.V."/>
            <person name="Baldwin J."/>
            <person name="Abdouelleil A."/>
            <person name="Abdulkadir J."/>
            <person name="Abebe A."/>
            <person name="Abera B."/>
            <person name="Abreu J."/>
            <person name="Acer S.C."/>
            <person name="Aftuck L."/>
            <person name="Alexander A."/>
            <person name="An P."/>
            <person name="Anderson E."/>
            <person name="Anderson S."/>
            <person name="Arachi H."/>
            <person name="Azer M."/>
            <person name="Bachantsang P."/>
            <person name="Barry A."/>
            <person name="Bayul T."/>
            <person name="Berlin A."/>
            <person name="Bessette D."/>
            <person name="Bloom T."/>
            <person name="Blye J."/>
            <person name="Boguslavskiy L."/>
            <person name="Bonnet C."/>
            <person name="Boukhgalter B."/>
            <person name="Bourzgui I."/>
            <person name="Brown A."/>
            <person name="Cahill P."/>
            <person name="Channer S."/>
            <person name="Cheshatsang Y."/>
            <person name="Chuda L."/>
            <person name="Citroen M."/>
            <person name="Collymore A."/>
            <person name="Cooke P."/>
            <person name="Costello M."/>
            <person name="D'Aco K."/>
            <person name="Daza R."/>
            <person name="De Haan G."/>
            <person name="DeGray S."/>
            <person name="DeMaso C."/>
            <person name="Dhargay N."/>
            <person name="Dooley K."/>
            <person name="Dooley E."/>
            <person name="Doricent M."/>
            <person name="Dorje P."/>
            <person name="Dorjee K."/>
            <person name="Dupes A."/>
            <person name="Elong R."/>
            <person name="Falk J."/>
            <person name="Farina A."/>
            <person name="Faro S."/>
            <person name="Ferguson D."/>
            <person name="Fisher S."/>
            <person name="Foley C.D."/>
            <person name="Franke A."/>
            <person name="Friedrich D."/>
            <person name="Gadbois L."/>
            <person name="Gearin G."/>
            <person name="Gearin C.R."/>
            <person name="Giannoukos G."/>
            <person name="Goode T."/>
            <person name="Graham J."/>
            <person name="Grandbois E."/>
            <person name="Grewal S."/>
            <person name="Gyaltsen K."/>
            <person name="Hafez N."/>
            <person name="Hagos B."/>
            <person name="Hall J."/>
            <person name="Henson C."/>
            <person name="Hollinger A."/>
            <person name="Honan T."/>
            <person name="Huard M.D."/>
            <person name="Hughes L."/>
            <person name="Hurhula B."/>
            <person name="Husby M.E."/>
            <person name="Kamat A."/>
            <person name="Kanga B."/>
            <person name="Kashin S."/>
            <person name="Khazanovich D."/>
            <person name="Kisner P."/>
            <person name="Lance K."/>
            <person name="Lara M."/>
            <person name="Lee W."/>
            <person name="Lennon N."/>
            <person name="Letendre F."/>
            <person name="LeVine R."/>
            <person name="Lipovsky A."/>
            <person name="Liu X."/>
            <person name="Liu J."/>
            <person name="Liu S."/>
            <person name="Lokyitsang T."/>
            <person name="Lokyitsang Y."/>
            <person name="Lubonja R."/>
            <person name="Lui A."/>
            <person name="MacDonald P."/>
            <person name="Magnisalis V."/>
            <person name="Maru K."/>
            <person name="Matthews C."/>
            <person name="McCusker W."/>
            <person name="McDonough S."/>
            <person name="Mehta T."/>
            <person name="Meldrim J."/>
            <person name="Meneus L."/>
            <person name="Mihai O."/>
            <person name="Mihalev A."/>
            <person name="Mihova T."/>
            <person name="Mittelman R."/>
            <person name="Mlenga V."/>
            <person name="Montmayeur A."/>
            <person name="Mulrain L."/>
            <person name="Navidi A."/>
            <person name="Naylor J."/>
            <person name="Negash T."/>
            <person name="Nguyen T."/>
            <person name="Nguyen N."/>
            <person name="Nicol R."/>
            <person name="Norbu C."/>
            <person name="Norbu N."/>
            <person name="Novod N."/>
            <person name="O'Neill B."/>
            <person name="Osman S."/>
            <person name="Markiewicz E."/>
            <person name="Oyono O.L."/>
            <person name="Patti C."/>
            <person name="Phunkhang P."/>
            <person name="Pierre F."/>
            <person name="Priest M."/>
            <person name="Raghuraman S."/>
            <person name="Rege F."/>
            <person name="Reyes R."/>
            <person name="Rise C."/>
            <person name="Rogov P."/>
            <person name="Ross K."/>
            <person name="Ryan E."/>
            <person name="Settipalli S."/>
            <person name="Shea T."/>
            <person name="Sherpa N."/>
            <person name="Shi L."/>
            <person name="Shih D."/>
            <person name="Sparrow T."/>
            <person name="Spaulding J."/>
            <person name="Stalker J."/>
            <person name="Stange-Thomann N."/>
            <person name="Stavropoulos S."/>
            <person name="Stone C."/>
            <person name="Strader C."/>
            <person name="Tesfaye S."/>
            <person name="Thomson T."/>
            <person name="Thoulutsang Y."/>
            <person name="Thoulutsang D."/>
            <person name="Topham K."/>
            <person name="Topping I."/>
            <person name="Tsamla T."/>
            <person name="Vassiliev H."/>
            <person name="Vo A."/>
            <person name="Wangchuk T."/>
            <person name="Wangdi T."/>
            <person name="Weiand M."/>
            <person name="Wilkinson J."/>
            <person name="Wilson A."/>
            <person name="Yadav S."/>
            <person name="Young G."/>
            <person name="Yu Q."/>
            <person name="Zembek L."/>
            <person name="Zhong D."/>
            <person name="Zimmer A."/>
            <person name="Zwirko Z."/>
            <person name="Jaffe D.B."/>
            <person name="Alvarez P."/>
            <person name="Brockman W."/>
            <person name="Butler J."/>
            <person name="Chin C."/>
            <person name="Gnerre S."/>
            <person name="Grabherr M."/>
            <person name="Kleber M."/>
            <person name="Mauceli E."/>
            <person name="MacCallum I."/>
        </authorList>
    </citation>
    <scope>NUCLEOTIDE SEQUENCE [LARGE SCALE GENOMIC DNA]</scope>
    <source>
        <strain evidence="5">Tucson 14030-0811.24</strain>
    </source>
</reference>
<organism evidence="4 5">
    <name type="scientific">Drosophila willistoni</name>
    <name type="common">Fruit fly</name>
    <dbReference type="NCBI Taxonomy" id="7260"/>
    <lineage>
        <taxon>Eukaryota</taxon>
        <taxon>Metazoa</taxon>
        <taxon>Ecdysozoa</taxon>
        <taxon>Arthropoda</taxon>
        <taxon>Hexapoda</taxon>
        <taxon>Insecta</taxon>
        <taxon>Pterygota</taxon>
        <taxon>Neoptera</taxon>
        <taxon>Endopterygota</taxon>
        <taxon>Diptera</taxon>
        <taxon>Brachycera</taxon>
        <taxon>Muscomorpha</taxon>
        <taxon>Ephydroidea</taxon>
        <taxon>Drosophilidae</taxon>
        <taxon>Drosophila</taxon>
        <taxon>Sophophora</taxon>
    </lineage>
</organism>
<keyword evidence="2" id="KW-0677">Repeat</keyword>
<dbReference type="Pfam" id="PF00560">
    <property type="entry name" value="LRR_1"/>
    <property type="match status" value="1"/>
</dbReference>
<dbReference type="FunCoup" id="B4N6T1">
    <property type="interactions" value="6"/>
</dbReference>
<accession>B4N6T1</accession>
<evidence type="ECO:0008006" key="6">
    <source>
        <dbReference type="Google" id="ProtNLM"/>
    </source>
</evidence>
<dbReference type="InterPro" id="IPR003591">
    <property type="entry name" value="Leu-rich_rpt_typical-subtyp"/>
</dbReference>
<dbReference type="SMART" id="SM00369">
    <property type="entry name" value="LRR_TYP"/>
    <property type="match status" value="12"/>
</dbReference>
<keyword evidence="5" id="KW-1185">Reference proteome</keyword>
<dbReference type="SMART" id="SM00364">
    <property type="entry name" value="LRR_BAC"/>
    <property type="match status" value="3"/>
</dbReference>
<dbReference type="InterPro" id="IPR032675">
    <property type="entry name" value="LRR_dom_sf"/>
</dbReference>
<dbReference type="AlphaFoldDB" id="B4N6T1"/>
<dbReference type="InterPro" id="IPR001611">
    <property type="entry name" value="Leu-rich_rpt"/>
</dbReference>
<dbReference type="Pfam" id="PF13855">
    <property type="entry name" value="LRR_8"/>
    <property type="match status" value="3"/>
</dbReference>
<dbReference type="eggNOG" id="KOG0619">
    <property type="taxonomic scope" value="Eukaryota"/>
</dbReference>
<dbReference type="InParanoid" id="B4N6T1"/>
<protein>
    <recommendedName>
        <fullName evidence="6">LRRCT domain-containing protein</fullName>
    </recommendedName>
</protein>
<dbReference type="KEGG" id="dwi:6646483"/>
<keyword evidence="3" id="KW-0732">Signal</keyword>
<dbReference type="Proteomes" id="UP000007798">
    <property type="component" value="Unassembled WGS sequence"/>
</dbReference>
<sequence length="538" mass="62174">MQWQIQLLLVVLLNGLLLHAKDLQECELVKDGYHVCREIESFDQLNQYVKNGWQSVKIVNEHTGIEITHKPMPNLAKLIKLDLSESGGLTLGKQGFRQFELLQELNITHCQLEELKEQHFSNMRNLLSMDVSYNDVQLIGEQLMSQLPNLIYANFSNNLIAEIEPNAFKSLKKLIFLDLTTNEQDNVTIGENANLRYLSISNNNVRDFHWCRLRGLPKLEELHLHSNWLEVLDVGIFYHLPKLRVFNVSNNNIYDIKPNLFMGPSEVAITPLELLDYSSNNVKLLDDNVFYRLNNLRTLNLWFNQINKISAKAFQGLTKLESLHLQGNKITALPDHVFANLTSLEILDLSRNALRQLNRETFGNGLLGKLWMLDLSNNNLEQLHPLALSSLPFLRELRLRRNKLTTLDIRMFAPLRRLQLLTLSENRLEEIDIDILDSFDRLTALEINNNKLTYLPVLKSSNYLAQLQQISIEGNPWQCLCLDEITAWLDTRQVRYARPSSAYYSGRKPLCVVTPMEQCIRDLNSVRAQGIVESYEQI</sequence>
<evidence type="ECO:0000256" key="2">
    <source>
        <dbReference type="ARBA" id="ARBA00022737"/>
    </source>
</evidence>
<evidence type="ECO:0000313" key="5">
    <source>
        <dbReference type="Proteomes" id="UP000007798"/>
    </source>
</evidence>
<dbReference type="OMA" id="TPMDKCL"/>
<evidence type="ECO:0000256" key="3">
    <source>
        <dbReference type="SAM" id="SignalP"/>
    </source>
</evidence>
<dbReference type="FunFam" id="3.80.10.10:FF:001164">
    <property type="entry name" value="GH01279p"/>
    <property type="match status" value="1"/>
</dbReference>
<evidence type="ECO:0000256" key="1">
    <source>
        <dbReference type="ARBA" id="ARBA00022614"/>
    </source>
</evidence>
<feature type="chain" id="PRO_5002819289" description="LRRCT domain-containing protein" evidence="3">
    <location>
        <begin position="21"/>
        <end position="538"/>
    </location>
</feature>
<dbReference type="HOGENOM" id="CLU_000288_18_6_1"/>